<dbReference type="Proteomes" id="UP000532311">
    <property type="component" value="Unassembled WGS sequence"/>
</dbReference>
<dbReference type="AlphaFoldDB" id="A0A8H6CYZ3"/>
<gene>
    <name evidence="1" type="ORF">FGLOB1_13031</name>
</gene>
<accession>A0A8H6CYZ3</accession>
<keyword evidence="2" id="KW-1185">Reference proteome</keyword>
<reference evidence="1 2" key="1">
    <citation type="submission" date="2020-05" db="EMBL/GenBank/DDBJ databases">
        <title>Identification and distribution of gene clusters putatively required for synthesis of sphingolipid metabolism inhibitors in phylogenetically diverse species of the filamentous fungus Fusarium.</title>
        <authorList>
            <person name="Kim H.-S."/>
            <person name="Busman M."/>
            <person name="Brown D.W."/>
            <person name="Divon H."/>
            <person name="Uhlig S."/>
            <person name="Proctor R.H."/>
        </authorList>
    </citation>
    <scope>NUCLEOTIDE SEQUENCE [LARGE SCALE GENOMIC DNA]</scope>
    <source>
        <strain evidence="1 2">NRRL 26131</strain>
    </source>
</reference>
<dbReference type="EMBL" id="JAAQPF010000778">
    <property type="protein sequence ID" value="KAF5697077.1"/>
    <property type="molecule type" value="Genomic_DNA"/>
</dbReference>
<protein>
    <submittedName>
        <fullName evidence="1">Peptidase M61 domain-containing protein</fullName>
    </submittedName>
</protein>
<organism evidence="1 2">
    <name type="scientific">Fusarium globosum</name>
    <dbReference type="NCBI Taxonomy" id="78864"/>
    <lineage>
        <taxon>Eukaryota</taxon>
        <taxon>Fungi</taxon>
        <taxon>Dikarya</taxon>
        <taxon>Ascomycota</taxon>
        <taxon>Pezizomycotina</taxon>
        <taxon>Sordariomycetes</taxon>
        <taxon>Hypocreomycetidae</taxon>
        <taxon>Hypocreales</taxon>
        <taxon>Nectriaceae</taxon>
        <taxon>Fusarium</taxon>
        <taxon>Fusarium fujikuroi species complex</taxon>
    </lineage>
</organism>
<evidence type="ECO:0000313" key="1">
    <source>
        <dbReference type="EMBL" id="KAF5697077.1"/>
    </source>
</evidence>
<evidence type="ECO:0000313" key="2">
    <source>
        <dbReference type="Proteomes" id="UP000532311"/>
    </source>
</evidence>
<name>A0A8H6CYZ3_9HYPO</name>
<sequence>MANSEDPSIYLCLAPHFDKDGVSALSVLLKIENPSIRNGQPMFLFDTFMDNVPGHPYCESDIQASDDNGPLPLVFRDIPSLDRNTQQQWCPTRQVKGHVSLRFDAFPRKVSEKTPLGARVDLRRDQGGLQGVGRWFLPLLISDRVHKNTVEWILPEEAPQSTRCIWSLGEGPDPVVVVGRADTVWKTVYMTGPVCSYPDSVAQKCDILAACYWFGSLLPNLDRLKAYNTSLYPKMAEHFGVLGESYRVFIRKTKVGFGGSGFIGSYVLEYDEQVADESDDSLLLLFTHEMVHSFSDLSHEEDGYDNDWFREGSVLNLAVYLYQANIGPGIAELYSAYLPYRFGFRGKVFLTESINRHLQGYFSSPRISMDIREAGREMFSDWYAEWIPYKRGCIYLLFIDGCLRKQDSQWDLSCNGGLDQIVLDLSRRWRAGEIVRASDWLDQIRNKLDPPSFSLGNYFWNMLNGKQRMDFTGLSFHESATCFIPVEIPILEFGFDKCSRSTRVITGVVPGSNAEAAGLRDGMKLLEASRPSNCVENVNEAYRVEVDDGSINRTIQFLPRKSERTLGWQV</sequence>
<comment type="caution">
    <text evidence="1">The sequence shown here is derived from an EMBL/GenBank/DDBJ whole genome shotgun (WGS) entry which is preliminary data.</text>
</comment>
<proteinExistence type="predicted"/>